<dbReference type="PANTHER" id="PTHR42920">
    <property type="entry name" value="OS03G0707200 PROTEIN-RELATED"/>
    <property type="match status" value="1"/>
</dbReference>
<protein>
    <submittedName>
        <fullName evidence="9">DMT family transporter</fullName>
    </submittedName>
</protein>
<dbReference type="InterPro" id="IPR037185">
    <property type="entry name" value="EmrE-like"/>
</dbReference>
<feature type="transmembrane region" description="Helical" evidence="7">
    <location>
        <begin position="96"/>
        <end position="114"/>
    </location>
</feature>
<evidence type="ECO:0000256" key="4">
    <source>
        <dbReference type="ARBA" id="ARBA00022692"/>
    </source>
</evidence>
<evidence type="ECO:0000256" key="3">
    <source>
        <dbReference type="ARBA" id="ARBA00022475"/>
    </source>
</evidence>
<feature type="transmembrane region" description="Helical" evidence="7">
    <location>
        <begin position="175"/>
        <end position="195"/>
    </location>
</feature>
<dbReference type="GO" id="GO:0005886">
    <property type="term" value="C:plasma membrane"/>
    <property type="evidence" value="ECO:0007669"/>
    <property type="project" value="UniProtKB-SubCell"/>
</dbReference>
<feature type="transmembrane region" description="Helical" evidence="7">
    <location>
        <begin position="65"/>
        <end position="84"/>
    </location>
</feature>
<feature type="transmembrane region" description="Helical" evidence="7">
    <location>
        <begin position="27"/>
        <end position="44"/>
    </location>
</feature>
<evidence type="ECO:0000256" key="7">
    <source>
        <dbReference type="SAM" id="Phobius"/>
    </source>
</evidence>
<dbReference type="EMBL" id="DVMR01000055">
    <property type="protein sequence ID" value="HIU44031.1"/>
    <property type="molecule type" value="Genomic_DNA"/>
</dbReference>
<feature type="transmembrane region" description="Helical" evidence="7">
    <location>
        <begin position="237"/>
        <end position="257"/>
    </location>
</feature>
<evidence type="ECO:0000256" key="2">
    <source>
        <dbReference type="ARBA" id="ARBA00007362"/>
    </source>
</evidence>
<comment type="caution">
    <text evidence="9">The sequence shown here is derived from an EMBL/GenBank/DDBJ whole genome shotgun (WGS) entry which is preliminary data.</text>
</comment>
<evidence type="ECO:0000313" key="9">
    <source>
        <dbReference type="EMBL" id="HIU44031.1"/>
    </source>
</evidence>
<evidence type="ECO:0000313" key="10">
    <source>
        <dbReference type="Proteomes" id="UP000824073"/>
    </source>
</evidence>
<dbReference type="InterPro" id="IPR051258">
    <property type="entry name" value="Diverse_Substrate_Transporter"/>
</dbReference>
<evidence type="ECO:0000256" key="1">
    <source>
        <dbReference type="ARBA" id="ARBA00004651"/>
    </source>
</evidence>
<keyword evidence="6 7" id="KW-0472">Membrane</keyword>
<comment type="subcellular location">
    <subcellularLocation>
        <location evidence="1">Cell membrane</location>
        <topology evidence="1">Multi-pass membrane protein</topology>
    </subcellularLocation>
</comment>
<feature type="domain" description="EamA" evidence="8">
    <location>
        <begin position="1"/>
        <end position="136"/>
    </location>
</feature>
<keyword evidence="3" id="KW-1003">Cell membrane</keyword>
<evidence type="ECO:0000256" key="5">
    <source>
        <dbReference type="ARBA" id="ARBA00022989"/>
    </source>
</evidence>
<dbReference type="Proteomes" id="UP000824073">
    <property type="component" value="Unassembled WGS sequence"/>
</dbReference>
<accession>A0A9D1IWM5</accession>
<keyword evidence="4 7" id="KW-0812">Transmembrane</keyword>
<feature type="domain" description="EamA" evidence="8">
    <location>
        <begin position="146"/>
        <end position="278"/>
    </location>
</feature>
<feature type="transmembrane region" description="Helical" evidence="7">
    <location>
        <begin position="121"/>
        <end position="143"/>
    </location>
</feature>
<organism evidence="9 10">
    <name type="scientific">Candidatus Ventrousia excrementavium</name>
    <dbReference type="NCBI Taxonomy" id="2840961"/>
    <lineage>
        <taxon>Bacteria</taxon>
        <taxon>Bacillati</taxon>
        <taxon>Bacillota</taxon>
        <taxon>Clostridia</taxon>
        <taxon>Eubacteriales</taxon>
        <taxon>Clostridiaceae</taxon>
        <taxon>Clostridiaceae incertae sedis</taxon>
        <taxon>Candidatus Ventrousia</taxon>
    </lineage>
</organism>
<dbReference type="AlphaFoldDB" id="A0A9D1IWM5"/>
<sequence length="290" mass="31284">MLILTAFIWGVSFVAQAVGMEHVGPYTFNASRFLIGGLVLLPLVRRNLLHARRENGPMTPANRKTMLLGGLCCGLAIFVASTLQQFGVQTTSPGKAGFITALYIVIVPLLGLFLHKKPPVLVWLGVVLATGGMALLCLTDGLSMSRGDFLVFLCAICFSFHILIIDYFSPKADGVTLSCIQFFVSGILSLILTLIFEQPTLPQLIGAWLPIAYSGVLSCGVAYTLQVVAQKDTDPTVASLLLSLESVFAVLGGGVLMHQWLSVRELMGCALMFIAIILAQLDPQKLRRSK</sequence>
<feature type="transmembrane region" description="Helical" evidence="7">
    <location>
        <begin position="207"/>
        <end position="225"/>
    </location>
</feature>
<dbReference type="InterPro" id="IPR000620">
    <property type="entry name" value="EamA_dom"/>
</dbReference>
<dbReference type="Pfam" id="PF00892">
    <property type="entry name" value="EamA"/>
    <property type="match status" value="2"/>
</dbReference>
<dbReference type="PANTHER" id="PTHR42920:SF5">
    <property type="entry name" value="EAMA DOMAIN-CONTAINING PROTEIN"/>
    <property type="match status" value="1"/>
</dbReference>
<feature type="transmembrane region" description="Helical" evidence="7">
    <location>
        <begin position="149"/>
        <end position="168"/>
    </location>
</feature>
<reference evidence="9" key="1">
    <citation type="submission" date="2020-10" db="EMBL/GenBank/DDBJ databases">
        <authorList>
            <person name="Gilroy R."/>
        </authorList>
    </citation>
    <scope>NUCLEOTIDE SEQUENCE</scope>
    <source>
        <strain evidence="9">CHK191-8634</strain>
    </source>
</reference>
<reference evidence="9" key="2">
    <citation type="journal article" date="2021" name="PeerJ">
        <title>Extensive microbial diversity within the chicken gut microbiome revealed by metagenomics and culture.</title>
        <authorList>
            <person name="Gilroy R."/>
            <person name="Ravi A."/>
            <person name="Getino M."/>
            <person name="Pursley I."/>
            <person name="Horton D.L."/>
            <person name="Alikhan N.F."/>
            <person name="Baker D."/>
            <person name="Gharbi K."/>
            <person name="Hall N."/>
            <person name="Watson M."/>
            <person name="Adriaenssens E.M."/>
            <person name="Foster-Nyarko E."/>
            <person name="Jarju S."/>
            <person name="Secka A."/>
            <person name="Antonio M."/>
            <person name="Oren A."/>
            <person name="Chaudhuri R.R."/>
            <person name="La Ragione R."/>
            <person name="Hildebrand F."/>
            <person name="Pallen M.J."/>
        </authorList>
    </citation>
    <scope>NUCLEOTIDE SEQUENCE</scope>
    <source>
        <strain evidence="9">CHK191-8634</strain>
    </source>
</reference>
<keyword evidence="5 7" id="KW-1133">Transmembrane helix</keyword>
<feature type="transmembrane region" description="Helical" evidence="7">
    <location>
        <begin position="263"/>
        <end position="281"/>
    </location>
</feature>
<comment type="similarity">
    <text evidence="2">Belongs to the EamA transporter family.</text>
</comment>
<gene>
    <name evidence="9" type="ORF">IAB67_07015</name>
</gene>
<dbReference type="SUPFAM" id="SSF103481">
    <property type="entry name" value="Multidrug resistance efflux transporter EmrE"/>
    <property type="match status" value="2"/>
</dbReference>
<proteinExistence type="inferred from homology"/>
<evidence type="ECO:0000259" key="8">
    <source>
        <dbReference type="Pfam" id="PF00892"/>
    </source>
</evidence>
<name>A0A9D1IWM5_9CLOT</name>
<evidence type="ECO:0000256" key="6">
    <source>
        <dbReference type="ARBA" id="ARBA00023136"/>
    </source>
</evidence>